<evidence type="ECO:0000313" key="2">
    <source>
        <dbReference type="EMBL" id="KMU78856.1"/>
    </source>
</evidence>
<organism evidence="2 3">
    <name type="scientific">Coccidioides immitis RMSCC 3703</name>
    <dbReference type="NCBI Taxonomy" id="454286"/>
    <lineage>
        <taxon>Eukaryota</taxon>
        <taxon>Fungi</taxon>
        <taxon>Dikarya</taxon>
        <taxon>Ascomycota</taxon>
        <taxon>Pezizomycotina</taxon>
        <taxon>Eurotiomycetes</taxon>
        <taxon>Eurotiomycetidae</taxon>
        <taxon>Onygenales</taxon>
        <taxon>Onygenaceae</taxon>
        <taxon>Coccidioides</taxon>
    </lineage>
</organism>
<dbReference type="Proteomes" id="UP000054559">
    <property type="component" value="Unassembled WGS sequence"/>
</dbReference>
<dbReference type="EMBL" id="DS268167">
    <property type="protein sequence ID" value="KMU78856.1"/>
    <property type="molecule type" value="Genomic_DNA"/>
</dbReference>
<gene>
    <name evidence="2" type="ORF">CISG_07373</name>
</gene>
<dbReference type="AlphaFoldDB" id="A0A0J8R285"/>
<evidence type="ECO:0000313" key="3">
    <source>
        <dbReference type="Proteomes" id="UP000054559"/>
    </source>
</evidence>
<sequence>MARTKGLLDSPSKQLMQDLIRDLEQVRLHNSELKRVKQYERRSFYERLDQIVPEREEVLNAALRPPPLNSSSTTRGGGAYSSIYDPPPKKVAPRRGGGKRKKK</sequence>
<feature type="compositionally biased region" description="Basic residues" evidence="1">
    <location>
        <begin position="91"/>
        <end position="103"/>
    </location>
</feature>
<feature type="region of interest" description="Disordered" evidence="1">
    <location>
        <begin position="62"/>
        <end position="103"/>
    </location>
</feature>
<evidence type="ECO:0000256" key="1">
    <source>
        <dbReference type="SAM" id="MobiDB-lite"/>
    </source>
</evidence>
<accession>A0A0J8R285</accession>
<dbReference type="STRING" id="454286.A0A0J8R285"/>
<reference evidence="3" key="1">
    <citation type="journal article" date="2010" name="Genome Res.">
        <title>Population genomic sequencing of Coccidioides fungi reveals recent hybridization and transposon control.</title>
        <authorList>
            <person name="Neafsey D.E."/>
            <person name="Barker B.M."/>
            <person name="Sharpton T.J."/>
            <person name="Stajich J.E."/>
            <person name="Park D.J."/>
            <person name="Whiston E."/>
            <person name="Hung C.-Y."/>
            <person name="McMahan C."/>
            <person name="White J."/>
            <person name="Sykes S."/>
            <person name="Heiman D."/>
            <person name="Young S."/>
            <person name="Zeng Q."/>
            <person name="Abouelleil A."/>
            <person name="Aftuck L."/>
            <person name="Bessette D."/>
            <person name="Brown A."/>
            <person name="FitzGerald M."/>
            <person name="Lui A."/>
            <person name="Macdonald J.P."/>
            <person name="Priest M."/>
            <person name="Orbach M.J."/>
            <person name="Galgiani J.N."/>
            <person name="Kirkland T.N."/>
            <person name="Cole G.T."/>
            <person name="Birren B.W."/>
            <person name="Henn M.R."/>
            <person name="Taylor J.W."/>
            <person name="Rounsley S.D."/>
        </authorList>
    </citation>
    <scope>NUCLEOTIDE SEQUENCE [LARGE SCALE GENOMIC DNA]</scope>
    <source>
        <strain evidence="3">RMSCC 3703</strain>
    </source>
</reference>
<protein>
    <submittedName>
        <fullName evidence="2">Uncharacterized protein</fullName>
    </submittedName>
</protein>
<proteinExistence type="predicted"/>
<name>A0A0J8R285_COCIT</name>